<organism evidence="6 7">
    <name type="scientific">Nocardioides panacis</name>
    <dbReference type="NCBI Taxonomy" id="2849501"/>
    <lineage>
        <taxon>Bacteria</taxon>
        <taxon>Bacillati</taxon>
        <taxon>Actinomycetota</taxon>
        <taxon>Actinomycetes</taxon>
        <taxon>Propionibacteriales</taxon>
        <taxon>Nocardioidaceae</taxon>
        <taxon>Nocardioides</taxon>
    </lineage>
</organism>
<evidence type="ECO:0000256" key="3">
    <source>
        <dbReference type="ARBA" id="ARBA00023012"/>
    </source>
</evidence>
<reference evidence="6" key="1">
    <citation type="submission" date="2021-06" db="EMBL/GenBank/DDBJ databases">
        <title>Complete genome sequence of Nocardioides sp. G188.</title>
        <authorList>
            <person name="Im W.-T."/>
        </authorList>
    </citation>
    <scope>NUCLEOTIDE SEQUENCE</scope>
    <source>
        <strain evidence="6">G188</strain>
    </source>
</reference>
<feature type="transmembrane region" description="Helical" evidence="4">
    <location>
        <begin position="41"/>
        <end position="65"/>
    </location>
</feature>
<accession>A0A975XYG6</accession>
<dbReference type="GO" id="GO:0046983">
    <property type="term" value="F:protein dimerization activity"/>
    <property type="evidence" value="ECO:0007669"/>
    <property type="project" value="InterPro"/>
</dbReference>
<keyword evidence="4" id="KW-0472">Membrane</keyword>
<dbReference type="RefSeq" id="WP_216937238.1">
    <property type="nucleotide sequence ID" value="NZ_CP077062.1"/>
</dbReference>
<keyword evidence="7" id="KW-1185">Reference proteome</keyword>
<keyword evidence="4" id="KW-1133">Transmembrane helix</keyword>
<dbReference type="Proteomes" id="UP000683575">
    <property type="component" value="Chromosome"/>
</dbReference>
<sequence length="526" mass="56140">MAITSRVFCLAAVLGLTLIGGNSSLIQTVVTVITVGALSGYVSYMTGHTSLVVLTAETVIVGLIMGLTFPDSVVLMPYLVVLPLLAGLFKGFTGVAVNLMAQAVAVILIPILTQGFSGLDTRALALAPWLLTNFGGGLLGVWARSLGLTAGTDPGSEQYESARQLLTQLRTVARRLSAGLDSEGMSAQLMATMHEHLDDSFGAVFMKMSGNVLIPLGYRGMGAQQVLTPNDPLIDQCWAEMEPVQGVVPSGNRNARHRLVLPLRVGNRMIGVAVSSGATSPEPSVVTGLMDELDGHSLRLDTALVFDEIRTMATADERQRLAREIHDGIAQEVASLGYVVDHMASTTRDPAVAQGLRELRGQLTSVVGDLRLSIFDLRSDVSATNGLGSALSDYVRQVGAKSDLTVHLTLNEAATRLSPMVEAELLRIAQEAITNARKHASARNLWVDCWTDPPFVSLSVRDDGQGMTTGRDDSYGISIMRERAQRIDASLEVTSESGDDSPRGTSVQVKILDKSILSTEGHQSYD</sequence>
<keyword evidence="3" id="KW-0902">Two-component regulatory system</keyword>
<evidence type="ECO:0000313" key="7">
    <source>
        <dbReference type="Proteomes" id="UP000683575"/>
    </source>
</evidence>
<dbReference type="Pfam" id="PF02518">
    <property type="entry name" value="HATPase_c"/>
    <property type="match status" value="1"/>
</dbReference>
<protein>
    <recommendedName>
        <fullName evidence="5">Histidine kinase/HSP90-like ATPase domain-containing protein</fullName>
    </recommendedName>
</protein>
<feature type="transmembrane region" description="Helical" evidence="4">
    <location>
        <begin position="124"/>
        <end position="143"/>
    </location>
</feature>
<evidence type="ECO:0000256" key="4">
    <source>
        <dbReference type="SAM" id="Phobius"/>
    </source>
</evidence>
<dbReference type="GO" id="GO:0000155">
    <property type="term" value="F:phosphorelay sensor kinase activity"/>
    <property type="evidence" value="ECO:0007669"/>
    <property type="project" value="InterPro"/>
</dbReference>
<name>A0A975XYG6_9ACTN</name>
<gene>
    <name evidence="6" type="ORF">KRR39_12145</name>
</gene>
<dbReference type="CDD" id="cd16917">
    <property type="entry name" value="HATPase_UhpB-NarQ-NarX-like"/>
    <property type="match status" value="1"/>
</dbReference>
<dbReference type="InterPro" id="IPR011712">
    <property type="entry name" value="Sig_transdc_His_kin_sub3_dim/P"/>
</dbReference>
<keyword evidence="4" id="KW-0812">Transmembrane</keyword>
<dbReference type="GO" id="GO:0016020">
    <property type="term" value="C:membrane"/>
    <property type="evidence" value="ECO:0007669"/>
    <property type="project" value="InterPro"/>
</dbReference>
<dbReference type="Pfam" id="PF07730">
    <property type="entry name" value="HisKA_3"/>
    <property type="match status" value="1"/>
</dbReference>
<evidence type="ECO:0000313" key="6">
    <source>
        <dbReference type="EMBL" id="QWZ06366.1"/>
    </source>
</evidence>
<feature type="transmembrane region" description="Helical" evidence="4">
    <location>
        <begin position="95"/>
        <end position="112"/>
    </location>
</feature>
<evidence type="ECO:0000256" key="1">
    <source>
        <dbReference type="ARBA" id="ARBA00022679"/>
    </source>
</evidence>
<feature type="domain" description="Histidine kinase/HSP90-like ATPase" evidence="5">
    <location>
        <begin position="420"/>
        <end position="515"/>
    </location>
</feature>
<dbReference type="SMART" id="SM00387">
    <property type="entry name" value="HATPase_c"/>
    <property type="match status" value="1"/>
</dbReference>
<evidence type="ECO:0000256" key="2">
    <source>
        <dbReference type="ARBA" id="ARBA00022777"/>
    </source>
</evidence>
<keyword evidence="1" id="KW-0808">Transferase</keyword>
<proteinExistence type="predicted"/>
<dbReference type="InterPro" id="IPR003594">
    <property type="entry name" value="HATPase_dom"/>
</dbReference>
<dbReference type="AlphaFoldDB" id="A0A975XYG6"/>
<evidence type="ECO:0000259" key="5">
    <source>
        <dbReference type="SMART" id="SM00387"/>
    </source>
</evidence>
<dbReference type="EMBL" id="CP077062">
    <property type="protein sequence ID" value="QWZ06366.1"/>
    <property type="molecule type" value="Genomic_DNA"/>
</dbReference>
<dbReference type="PANTHER" id="PTHR24421">
    <property type="entry name" value="NITRATE/NITRITE SENSOR PROTEIN NARX-RELATED"/>
    <property type="match status" value="1"/>
</dbReference>
<dbReference type="KEGG" id="nps:KRR39_12145"/>
<dbReference type="InterPro" id="IPR050482">
    <property type="entry name" value="Sensor_HK_TwoCompSys"/>
</dbReference>
<keyword evidence="2" id="KW-0418">Kinase</keyword>